<reference evidence="13 14" key="1">
    <citation type="submission" date="2020-03" db="EMBL/GenBank/DDBJ databases">
        <title>Alteromonas ponticola sp. nov., isolated from seawater.</title>
        <authorList>
            <person name="Yoon J.-H."/>
            <person name="Kim Y.-O."/>
        </authorList>
    </citation>
    <scope>NUCLEOTIDE SEQUENCE [LARGE SCALE GENOMIC DNA]</scope>
    <source>
        <strain evidence="13 14">MYP5</strain>
    </source>
</reference>
<keyword evidence="4 10" id="KW-0808">Transferase</keyword>
<proteinExistence type="inferred from homology"/>
<dbReference type="PANTHER" id="PTHR21015:SF22">
    <property type="entry name" value="GLYCOSYLTRANSFERASE"/>
    <property type="match status" value="1"/>
</dbReference>
<feature type="domain" description="Glycosyl transferase family 28 C-terminal" evidence="12">
    <location>
        <begin position="185"/>
        <end position="342"/>
    </location>
</feature>
<evidence type="ECO:0000256" key="2">
    <source>
        <dbReference type="ARBA" id="ARBA00022618"/>
    </source>
</evidence>
<comment type="catalytic activity">
    <reaction evidence="10">
        <text>di-trans,octa-cis-undecaprenyl diphospho-N-acetyl-alpha-D-muramoyl-L-alanyl-D-glutamyl-meso-2,6-diaminopimeloyl-D-alanyl-D-alanine + UDP-N-acetyl-alpha-D-glucosamine = di-trans,octa-cis-undecaprenyl diphospho-[N-acetyl-alpha-D-glucosaminyl-(1-&gt;4)]-N-acetyl-alpha-D-muramoyl-L-alanyl-D-glutamyl-meso-2,6-diaminopimeloyl-D-alanyl-D-alanine + UDP + H(+)</text>
        <dbReference type="Rhea" id="RHEA:31227"/>
        <dbReference type="ChEBI" id="CHEBI:15378"/>
        <dbReference type="ChEBI" id="CHEBI:57705"/>
        <dbReference type="ChEBI" id="CHEBI:58223"/>
        <dbReference type="ChEBI" id="CHEBI:61387"/>
        <dbReference type="ChEBI" id="CHEBI:61388"/>
        <dbReference type="EC" id="2.4.1.227"/>
    </reaction>
</comment>
<feature type="binding site" evidence="10">
    <location>
        <position position="191"/>
    </location>
    <ligand>
        <name>UDP-N-acetyl-alpha-D-glucosamine</name>
        <dbReference type="ChEBI" id="CHEBI:57705"/>
    </ligand>
</feature>
<feature type="binding site" evidence="10">
    <location>
        <position position="124"/>
    </location>
    <ligand>
        <name>UDP-N-acetyl-alpha-D-glucosamine</name>
        <dbReference type="ChEBI" id="CHEBI:57705"/>
    </ligand>
</feature>
<evidence type="ECO:0000313" key="14">
    <source>
        <dbReference type="Proteomes" id="UP000709336"/>
    </source>
</evidence>
<evidence type="ECO:0000256" key="6">
    <source>
        <dbReference type="ARBA" id="ARBA00022984"/>
    </source>
</evidence>
<evidence type="ECO:0000256" key="3">
    <source>
        <dbReference type="ARBA" id="ARBA00022676"/>
    </source>
</evidence>
<dbReference type="PANTHER" id="PTHR21015">
    <property type="entry name" value="UDP-N-ACETYLGLUCOSAMINE--N-ACETYLMURAMYL-(PENTAPEPTIDE) PYROPHOSPHORYL-UNDECAPRENOL N-ACETYLGLUCOSAMINE TRANSFERASE 1"/>
    <property type="match status" value="1"/>
</dbReference>
<dbReference type="InterPro" id="IPR004276">
    <property type="entry name" value="GlycoTrans_28_N"/>
</dbReference>
<dbReference type="EMBL" id="JAATNW010000002">
    <property type="protein sequence ID" value="NMH59213.1"/>
    <property type="molecule type" value="Genomic_DNA"/>
</dbReference>
<evidence type="ECO:0000313" key="13">
    <source>
        <dbReference type="EMBL" id="NMH59213.1"/>
    </source>
</evidence>
<evidence type="ECO:0000259" key="11">
    <source>
        <dbReference type="Pfam" id="PF03033"/>
    </source>
</evidence>
<dbReference type="SUPFAM" id="SSF53756">
    <property type="entry name" value="UDP-Glycosyltransferase/glycogen phosphorylase"/>
    <property type="match status" value="1"/>
</dbReference>
<dbReference type="Pfam" id="PF03033">
    <property type="entry name" value="Glyco_transf_28"/>
    <property type="match status" value="1"/>
</dbReference>
<gene>
    <name evidence="10 13" type="primary">murG</name>
    <name evidence="13" type="ORF">HCJ96_04165</name>
</gene>
<comment type="caution">
    <text evidence="13">The sequence shown here is derived from an EMBL/GenBank/DDBJ whole genome shotgun (WGS) entry which is preliminary data.</text>
</comment>
<dbReference type="InterPro" id="IPR006009">
    <property type="entry name" value="GlcNAc_MurG"/>
</dbReference>
<evidence type="ECO:0000259" key="12">
    <source>
        <dbReference type="Pfam" id="PF04101"/>
    </source>
</evidence>
<keyword evidence="14" id="KW-1185">Reference proteome</keyword>
<keyword evidence="9 10" id="KW-0961">Cell wall biogenesis/degradation</keyword>
<evidence type="ECO:0000256" key="7">
    <source>
        <dbReference type="ARBA" id="ARBA00023136"/>
    </source>
</evidence>
<sequence length="357" mass="38174">MTKKCLIMAGGTGGHVFPALAVAEALRDKGWHIDWLGTADRMEAQVVPARGFPIHYVKVRGIRGKGLFLRVTGVFALLKSVIEARKIIKQVSPDLIIGFGGYASGPGGAAGWLAGIPVLIHEQNAKAGMTNRLLGRIARKILLGFEEAISAFNHTKDRCVIVGNPVRKAFINAANKESINQPMRLLVVGGSLGARALNITVPLTCKKLQGLSIWHQCGKGNAAEVNAAYEDSEGEVKVTEFIEDMAGAYAWADMIICRAGALTVAEVAASGTAAIFVPLPHAVDDHQTLNAMSLVNHQAAVMIQQSQLEDNLGAAVRLWLNDHDACLAVGRQAREHAKPNATENVVRECELIMETAA</sequence>
<protein>
    <recommendedName>
        <fullName evidence="10">UDP-N-acetylglucosamine--N-acetylmuramyl-(pentapeptide) pyrophosphoryl-undecaprenol N-acetylglucosamine transferase</fullName>
        <ecNumber evidence="10">2.4.1.227</ecNumber>
    </recommendedName>
    <alternativeName>
        <fullName evidence="10">Undecaprenyl-PP-MurNAc-pentapeptide-UDPGlcNAc GlcNAc transferase</fullName>
    </alternativeName>
</protein>
<dbReference type="EC" id="2.4.1.227" evidence="10"/>
<comment type="subcellular location">
    <subcellularLocation>
        <location evidence="10">Cell membrane</location>
        <topology evidence="10">Peripheral membrane protein</topology>
        <orientation evidence="10">Cytoplasmic side</orientation>
    </subcellularLocation>
</comment>
<keyword evidence="5 10" id="KW-0133">Cell shape</keyword>
<comment type="similarity">
    <text evidence="10">Belongs to the glycosyltransferase 28 family. MurG subfamily.</text>
</comment>
<dbReference type="InterPro" id="IPR007235">
    <property type="entry name" value="Glyco_trans_28_C"/>
</dbReference>
<organism evidence="13 14">
    <name type="scientific">Alteromonas ponticola</name>
    <dbReference type="NCBI Taxonomy" id="2720613"/>
    <lineage>
        <taxon>Bacteria</taxon>
        <taxon>Pseudomonadati</taxon>
        <taxon>Pseudomonadota</taxon>
        <taxon>Gammaproteobacteria</taxon>
        <taxon>Alteromonadales</taxon>
        <taxon>Alteromonadaceae</taxon>
        <taxon>Alteromonas/Salinimonas group</taxon>
        <taxon>Alteromonas</taxon>
    </lineage>
</organism>
<dbReference type="CDD" id="cd03785">
    <property type="entry name" value="GT28_MurG"/>
    <property type="match status" value="1"/>
</dbReference>
<feature type="binding site" evidence="10">
    <location>
        <position position="287"/>
    </location>
    <ligand>
        <name>UDP-N-acetyl-alpha-D-glucosamine</name>
        <dbReference type="ChEBI" id="CHEBI:57705"/>
    </ligand>
</feature>
<dbReference type="Gene3D" id="3.40.50.2000">
    <property type="entry name" value="Glycogen Phosphorylase B"/>
    <property type="match status" value="2"/>
</dbReference>
<feature type="binding site" evidence="10">
    <location>
        <begin position="261"/>
        <end position="266"/>
    </location>
    <ligand>
        <name>UDP-N-acetyl-alpha-D-glucosamine</name>
        <dbReference type="ChEBI" id="CHEBI:57705"/>
    </ligand>
</feature>
<dbReference type="RefSeq" id="WP_169209777.1">
    <property type="nucleotide sequence ID" value="NZ_JAATNW010000002.1"/>
</dbReference>
<comment type="pathway">
    <text evidence="10">Cell wall biogenesis; peptidoglycan biosynthesis.</text>
</comment>
<keyword evidence="2 10" id="KW-0132">Cell division</keyword>
<dbReference type="Pfam" id="PF04101">
    <property type="entry name" value="Glyco_tran_28_C"/>
    <property type="match status" value="1"/>
</dbReference>
<dbReference type="Proteomes" id="UP000709336">
    <property type="component" value="Unassembled WGS sequence"/>
</dbReference>
<evidence type="ECO:0000256" key="9">
    <source>
        <dbReference type="ARBA" id="ARBA00023316"/>
    </source>
</evidence>
<keyword evidence="3 10" id="KW-0328">Glycosyltransferase</keyword>
<accession>A0ABX1R0D8</accession>
<feature type="domain" description="Glycosyltransferase family 28 N-terminal" evidence="11">
    <location>
        <begin position="6"/>
        <end position="142"/>
    </location>
</feature>
<evidence type="ECO:0000256" key="1">
    <source>
        <dbReference type="ARBA" id="ARBA00022475"/>
    </source>
</evidence>
<evidence type="ECO:0000256" key="4">
    <source>
        <dbReference type="ARBA" id="ARBA00022679"/>
    </source>
</evidence>
<feature type="binding site" evidence="10">
    <location>
        <position position="242"/>
    </location>
    <ligand>
        <name>UDP-N-acetyl-alpha-D-glucosamine</name>
        <dbReference type="ChEBI" id="CHEBI:57705"/>
    </ligand>
</feature>
<keyword evidence="8 10" id="KW-0131">Cell cycle</keyword>
<feature type="binding site" evidence="10">
    <location>
        <begin position="12"/>
        <end position="14"/>
    </location>
    <ligand>
        <name>UDP-N-acetyl-alpha-D-glucosamine</name>
        <dbReference type="ChEBI" id="CHEBI:57705"/>
    </ligand>
</feature>
<keyword evidence="6 10" id="KW-0573">Peptidoglycan synthesis</keyword>
<evidence type="ECO:0000256" key="10">
    <source>
        <dbReference type="HAMAP-Rule" id="MF_00033"/>
    </source>
</evidence>
<dbReference type="HAMAP" id="MF_00033">
    <property type="entry name" value="MurG"/>
    <property type="match status" value="1"/>
</dbReference>
<keyword evidence="7 10" id="KW-0472">Membrane</keyword>
<comment type="function">
    <text evidence="10">Cell wall formation. Catalyzes the transfer of a GlcNAc subunit on undecaprenyl-pyrophosphoryl-MurNAc-pentapeptide (lipid intermediate I) to form undecaprenyl-pyrophosphoryl-MurNAc-(pentapeptide)GlcNAc (lipid intermediate II).</text>
</comment>
<evidence type="ECO:0000256" key="8">
    <source>
        <dbReference type="ARBA" id="ARBA00023306"/>
    </source>
</evidence>
<feature type="binding site" evidence="10">
    <location>
        <position position="167"/>
    </location>
    <ligand>
        <name>UDP-N-acetyl-alpha-D-glucosamine</name>
        <dbReference type="ChEBI" id="CHEBI:57705"/>
    </ligand>
</feature>
<name>A0ABX1R0D8_9ALTE</name>
<dbReference type="GO" id="GO:0016757">
    <property type="term" value="F:glycosyltransferase activity"/>
    <property type="evidence" value="ECO:0007669"/>
    <property type="project" value="UniProtKB-KW"/>
</dbReference>
<dbReference type="NCBIfam" id="TIGR01133">
    <property type="entry name" value="murG"/>
    <property type="match status" value="1"/>
</dbReference>
<evidence type="ECO:0000256" key="5">
    <source>
        <dbReference type="ARBA" id="ARBA00022960"/>
    </source>
</evidence>
<keyword evidence="1 10" id="KW-1003">Cell membrane</keyword>